<evidence type="ECO:0000256" key="2">
    <source>
        <dbReference type="ARBA" id="ARBA00022729"/>
    </source>
</evidence>
<name>A0A0U4DC53_9ACTN</name>
<dbReference type="Gene3D" id="3.40.50.1820">
    <property type="entry name" value="alpha/beta hydrolase"/>
    <property type="match status" value="1"/>
</dbReference>
<gene>
    <name evidence="5" type="ORF">AERYTH_13910</name>
</gene>
<evidence type="ECO:0000256" key="1">
    <source>
        <dbReference type="ARBA" id="ARBA00010088"/>
    </source>
</evidence>
<organism evidence="5 6">
    <name type="scientific">Aeromicrobium erythreum</name>
    <dbReference type="NCBI Taxonomy" id="2041"/>
    <lineage>
        <taxon>Bacteria</taxon>
        <taxon>Bacillati</taxon>
        <taxon>Actinomycetota</taxon>
        <taxon>Actinomycetes</taxon>
        <taxon>Propionibacteriales</taxon>
        <taxon>Nocardioidaceae</taxon>
        <taxon>Aeromicrobium</taxon>
    </lineage>
</organism>
<dbReference type="RefSeq" id="WP_067859937.1">
    <property type="nucleotide sequence ID" value="NZ_CP011502.1"/>
</dbReference>
<dbReference type="STRING" id="2041.AERYTH_13910"/>
<dbReference type="AlphaFoldDB" id="A0A0U4DC53"/>
<protein>
    <recommendedName>
        <fullName evidence="4">Peptidase S33 tripeptidyl aminopeptidase-like C-terminal domain-containing protein</fullName>
    </recommendedName>
</protein>
<evidence type="ECO:0000259" key="4">
    <source>
        <dbReference type="Pfam" id="PF08386"/>
    </source>
</evidence>
<dbReference type="PANTHER" id="PTHR43248:SF29">
    <property type="entry name" value="TRIPEPTIDYL AMINOPEPTIDASE"/>
    <property type="match status" value="1"/>
</dbReference>
<dbReference type="InterPro" id="IPR051601">
    <property type="entry name" value="Serine_prot/Carboxylest_S33"/>
</dbReference>
<comment type="similarity">
    <text evidence="1">Belongs to the peptidase S33 family.</text>
</comment>
<keyword evidence="6" id="KW-1185">Reference proteome</keyword>
<dbReference type="OrthoDB" id="3930934at2"/>
<dbReference type="PATRIC" id="fig|2041.4.peg.2899"/>
<keyword evidence="3" id="KW-0378">Hydrolase</keyword>
<sequence length="516" mass="54095">MKRPLIVLIALAAVAAVVAGVLLVVRDGDGASDDSPAAQAIQPTGEQAPDGLQRFYDQKLTWKGCGGDSECATITVPIDYDEPDGATTTLKAARYLSTGDGTRVLFVNPGGPGGSAIDFAASLAGSMAPTVRDAFTIVGIDPRGVGESSPLECLPDAQFDAYAASDPDPSTSAEVRELRAGVRKLGEACAKNSGELAGHVSTEEAARDMDVARAAMGQQKLDWFGASYGTQLGATYATLFPQKVGAMVLDGAVDPAQDVFGSAFGQATGFQRALDAYLDACAKLESCPLGQDPNAANRALATFMSRLEDQPLPTGTDRELTKGRAFYGVAVTLYDKAAWPVLSQALTAALRGDGSLLLRLNDLYFSRQSDGSYDGNIGWANIAVNCLDNRERPSVAEVEAELPRFEKVSPVFGAALGWGTLGCTDWPEPAERPQVEIDAEGSSPIVVIGTTRDPATPYENAKALADQLGDREGVLLTREGDGHTAYSSGNRCIVKAVDAYLVDGTVPRDGTTCPDE</sequence>
<accession>A0A0U4DC53</accession>
<evidence type="ECO:0000313" key="5">
    <source>
        <dbReference type="EMBL" id="ALX05714.1"/>
    </source>
</evidence>
<evidence type="ECO:0000256" key="3">
    <source>
        <dbReference type="ARBA" id="ARBA00022801"/>
    </source>
</evidence>
<dbReference type="InterPro" id="IPR029058">
    <property type="entry name" value="AB_hydrolase_fold"/>
</dbReference>
<reference evidence="5 6" key="1">
    <citation type="journal article" date="1991" name="Int. J. Syst. Bacteriol.">
        <title>Description of the erythromycin-producing bacterium Arthrobacter sp. strain NRRL B-3381 as Aeromicrobium erythreum gen. nov., sp. nov.</title>
        <authorList>
            <person name="Miller E.S."/>
            <person name="Woese C.R."/>
            <person name="Brenner S."/>
        </authorList>
    </citation>
    <scope>NUCLEOTIDE SEQUENCE [LARGE SCALE GENOMIC DNA]</scope>
    <source>
        <strain evidence="5 6">AR18</strain>
    </source>
</reference>
<dbReference type="GO" id="GO:0016787">
    <property type="term" value="F:hydrolase activity"/>
    <property type="evidence" value="ECO:0007669"/>
    <property type="project" value="UniProtKB-KW"/>
</dbReference>
<keyword evidence="2" id="KW-0732">Signal</keyword>
<proteinExistence type="inferred from homology"/>
<dbReference type="EMBL" id="CP011502">
    <property type="protein sequence ID" value="ALX05714.1"/>
    <property type="molecule type" value="Genomic_DNA"/>
</dbReference>
<feature type="domain" description="Peptidase S33 tripeptidyl aminopeptidase-like C-terminal" evidence="4">
    <location>
        <begin position="409"/>
        <end position="513"/>
    </location>
</feature>
<dbReference type="Proteomes" id="UP000067689">
    <property type="component" value="Chromosome"/>
</dbReference>
<dbReference type="PANTHER" id="PTHR43248">
    <property type="entry name" value="2-SUCCINYL-6-HYDROXY-2,4-CYCLOHEXADIENE-1-CARBOXYLATE SYNTHASE"/>
    <property type="match status" value="1"/>
</dbReference>
<dbReference type="SUPFAM" id="SSF53474">
    <property type="entry name" value="alpha/beta-Hydrolases"/>
    <property type="match status" value="1"/>
</dbReference>
<dbReference type="KEGG" id="aer:AERYTH_13910"/>
<evidence type="ECO:0000313" key="6">
    <source>
        <dbReference type="Proteomes" id="UP000067689"/>
    </source>
</evidence>
<dbReference type="InterPro" id="IPR013595">
    <property type="entry name" value="Pept_S33_TAP-like_C"/>
</dbReference>
<dbReference type="Pfam" id="PF08386">
    <property type="entry name" value="Abhydrolase_4"/>
    <property type="match status" value="1"/>
</dbReference>